<dbReference type="InterPro" id="IPR001258">
    <property type="entry name" value="NHL_repeat"/>
</dbReference>
<feature type="domain" description="Protein kinase" evidence="4">
    <location>
        <begin position="904"/>
        <end position="1186"/>
    </location>
</feature>
<evidence type="ECO:0000256" key="2">
    <source>
        <dbReference type="SAM" id="MobiDB-lite"/>
    </source>
</evidence>
<dbReference type="InterPro" id="IPR011042">
    <property type="entry name" value="6-blade_b-propeller_TolB-like"/>
</dbReference>
<dbReference type="Gene3D" id="2.120.10.30">
    <property type="entry name" value="TolB, C-terminal domain"/>
    <property type="match status" value="4"/>
</dbReference>
<dbReference type="SUPFAM" id="SSF101898">
    <property type="entry name" value="NHL repeat"/>
    <property type="match status" value="1"/>
</dbReference>
<reference evidence="5 6" key="1">
    <citation type="journal article" date="2015" name="Genome Biol. Evol.">
        <title>Comparative Genomics of a Bacterivorous Green Alga Reveals Evolutionary Causalities and Consequences of Phago-Mixotrophic Mode of Nutrition.</title>
        <authorList>
            <person name="Burns J.A."/>
            <person name="Paasch A."/>
            <person name="Narechania A."/>
            <person name="Kim E."/>
        </authorList>
    </citation>
    <scope>NUCLEOTIDE SEQUENCE [LARGE SCALE GENOMIC DNA]</scope>
    <source>
        <strain evidence="5 6">PLY_AMNH</strain>
    </source>
</reference>
<feature type="chain" id="PRO_5042194640" description="Protein kinase domain-containing protein" evidence="3">
    <location>
        <begin position="29"/>
        <end position="1428"/>
    </location>
</feature>
<dbReference type="SMART" id="SM00220">
    <property type="entry name" value="S_TKc"/>
    <property type="match status" value="1"/>
</dbReference>
<feature type="compositionally biased region" description="Pro residues" evidence="2">
    <location>
        <begin position="431"/>
        <end position="456"/>
    </location>
</feature>
<dbReference type="SUPFAM" id="SSF56112">
    <property type="entry name" value="Protein kinase-like (PK-like)"/>
    <property type="match status" value="1"/>
</dbReference>
<gene>
    <name evidence="5" type="ORF">CYMTET_18937</name>
</gene>
<keyword evidence="6" id="KW-1185">Reference proteome</keyword>
<dbReference type="InterPro" id="IPR011009">
    <property type="entry name" value="Kinase-like_dom_sf"/>
</dbReference>
<dbReference type="Gene3D" id="1.10.510.10">
    <property type="entry name" value="Transferase(Phosphotransferase) domain 1"/>
    <property type="match status" value="1"/>
</dbReference>
<keyword evidence="1" id="KW-0677">Repeat</keyword>
<feature type="region of interest" description="Disordered" evidence="2">
    <location>
        <begin position="759"/>
        <end position="848"/>
    </location>
</feature>
<evidence type="ECO:0000313" key="5">
    <source>
        <dbReference type="EMBL" id="KAK3272783.1"/>
    </source>
</evidence>
<dbReference type="Pfam" id="PF01436">
    <property type="entry name" value="NHL"/>
    <property type="match status" value="1"/>
</dbReference>
<feature type="region of interest" description="Disordered" evidence="2">
    <location>
        <begin position="632"/>
        <end position="680"/>
    </location>
</feature>
<evidence type="ECO:0000313" key="6">
    <source>
        <dbReference type="Proteomes" id="UP001190700"/>
    </source>
</evidence>
<dbReference type="SUPFAM" id="SSF47769">
    <property type="entry name" value="SAM/Pointed domain"/>
    <property type="match status" value="1"/>
</dbReference>
<dbReference type="EMBL" id="LGRX02008794">
    <property type="protein sequence ID" value="KAK3272783.1"/>
    <property type="molecule type" value="Genomic_DNA"/>
</dbReference>
<protein>
    <recommendedName>
        <fullName evidence="4">Protein kinase domain-containing protein</fullName>
    </recommendedName>
</protein>
<feature type="compositionally biased region" description="Low complexity" evidence="2">
    <location>
        <begin position="774"/>
        <end position="788"/>
    </location>
</feature>
<dbReference type="Proteomes" id="UP001190700">
    <property type="component" value="Unassembled WGS sequence"/>
</dbReference>
<organism evidence="5 6">
    <name type="scientific">Cymbomonas tetramitiformis</name>
    <dbReference type="NCBI Taxonomy" id="36881"/>
    <lineage>
        <taxon>Eukaryota</taxon>
        <taxon>Viridiplantae</taxon>
        <taxon>Chlorophyta</taxon>
        <taxon>Pyramimonadophyceae</taxon>
        <taxon>Pyramimonadales</taxon>
        <taxon>Pyramimonadaceae</taxon>
        <taxon>Cymbomonas</taxon>
    </lineage>
</organism>
<proteinExistence type="predicted"/>
<feature type="region of interest" description="Disordered" evidence="2">
    <location>
        <begin position="430"/>
        <end position="478"/>
    </location>
</feature>
<dbReference type="PANTHER" id="PTHR46388">
    <property type="entry name" value="NHL REPEAT-CONTAINING PROTEIN 2"/>
    <property type="match status" value="1"/>
</dbReference>
<name>A0AAE0G7P5_9CHLO</name>
<comment type="caution">
    <text evidence="5">The sequence shown here is derived from an EMBL/GenBank/DDBJ whole genome shotgun (WGS) entry which is preliminary data.</text>
</comment>
<dbReference type="GO" id="GO:0004672">
    <property type="term" value="F:protein kinase activity"/>
    <property type="evidence" value="ECO:0007669"/>
    <property type="project" value="InterPro"/>
</dbReference>
<dbReference type="PROSITE" id="PS50011">
    <property type="entry name" value="PROTEIN_KINASE_DOM"/>
    <property type="match status" value="1"/>
</dbReference>
<evidence type="ECO:0000259" key="4">
    <source>
        <dbReference type="PROSITE" id="PS50011"/>
    </source>
</evidence>
<feature type="signal peptide" evidence="3">
    <location>
        <begin position="1"/>
        <end position="28"/>
    </location>
</feature>
<feature type="compositionally biased region" description="Basic and acidic residues" evidence="2">
    <location>
        <begin position="759"/>
        <end position="769"/>
    </location>
</feature>
<dbReference type="GO" id="GO:0005524">
    <property type="term" value="F:ATP binding"/>
    <property type="evidence" value="ECO:0007669"/>
    <property type="project" value="InterPro"/>
</dbReference>
<dbReference type="InterPro" id="IPR013761">
    <property type="entry name" value="SAM/pointed_sf"/>
</dbReference>
<dbReference type="PANTHER" id="PTHR46388:SF2">
    <property type="entry name" value="NHL REPEAT-CONTAINING PROTEIN 2"/>
    <property type="match status" value="1"/>
</dbReference>
<evidence type="ECO:0000256" key="3">
    <source>
        <dbReference type="SAM" id="SignalP"/>
    </source>
</evidence>
<dbReference type="InterPro" id="IPR000719">
    <property type="entry name" value="Prot_kinase_dom"/>
</dbReference>
<dbReference type="Gene3D" id="1.10.150.50">
    <property type="entry name" value="Transcription Factor, Ets-1"/>
    <property type="match status" value="1"/>
</dbReference>
<dbReference type="Pfam" id="PF00069">
    <property type="entry name" value="Pkinase"/>
    <property type="match status" value="1"/>
</dbReference>
<evidence type="ECO:0000256" key="1">
    <source>
        <dbReference type="ARBA" id="ARBA00022737"/>
    </source>
</evidence>
<feature type="compositionally biased region" description="Basic and acidic residues" evidence="2">
    <location>
        <begin position="641"/>
        <end position="658"/>
    </location>
</feature>
<keyword evidence="3" id="KW-0732">Signal</keyword>
<sequence>MRSRPSKRHSFLSFSAFLAALHVWPTAGLNGTCQPTLCLQGYSCDAWANAGYYSCYILENNGCDCSDCQCTGGLEGVVTTAAGSSGSADGTGTNAEFSYPYGLEATRTGRTVYIADKSNHLIREMQEPRYITNFSEYVVNTTAGNGTAGDADGPAEMSMFNNPIDVEVTQDGSILFVVDESNHKIRRININSMEVTTVAGNGTDGYTDGTGTEALFNKPAAMKLAQDDTRAYVADQKNNRIRCLVIASSAVTTLAGGTSPDALDGTGTEARFNSPLGITASADGNLVYVADTRNHLIRQIVVESRAVTTIAGKSGDSSGSADGTGAAAEFSYPVQLEVLSDGDTLYVTDGLNNLLRRIYISSRRVTTVAGSEIGYVDGTGDSAEFYQPSGLTVSPDDSLVYVSDFYNHAIRRVKITSAANTLCFDDVDGCPSPPPPSPPPDLPMPPPLSPPPPALPSPHFHHLPPLHPLPPSISSRRNPREALRKEPLLFVSAAGKFQCRIMDGGSSFPLPAILGGLLGGAALLGLSAALYVYFSRTMDEGAGAEGGHVDALKSCLQICVRIKEDTDDLPPSMNMASNPTFSVGGPAPCAEDQHPEEDEAPVQAIAMSDEAGGTSSQQRSALLLLLQARATTESGDAEGGSGERARCVGDATRDRSGDVDEVAAGAGRGGAGAVGRSPRRVGGGCGEEDAVSAPAAQLCDYSVAQVREWVERLGIPGFAFEEEEVAGALLCGLSQEELQSDLGLSSAHAETLTRALEEQLREEERRETGGAEGAAGSAAGISSSVGATTPAPAADSQCGMGPAGQVASRESSVRDSIGLLVEEQMSDEEGQALGEGSEKEEEDESARRLRHAAIEQLGESGAVARALSHEVGSVMAELSHAERIAAMVKLLQAARAPLRGRYELERSVGHRKGASGVVGFAQDCENGTRVAVKVFLDMEDFHAERANCRRCISPHVVKVLDAHPAPAPSAPAGLASGAAAPEEEGPDEALLRYGHLVMERGEHSLAEFLQRRPSLNAVRKLAIMHDVFAALRFMHDDVGMVHGDMKPANVVKFAAEDVWKLVDMATASPVGEEARVEYTLRYAAPEVVRGALAGSGEVAAREPAADMWSAGVMMFELYTGRRLFGDDVGDEEVLRQLIGGGTENELVLKGLAGCEAGAARLIRDKLLVMDPRERWPAEKVLSSSFFKRMEDTTRIAHSSRELGKDMRRLSVMVEETKQLAAVSVSEMQAGGLMVEVNLTETSPKQQSCILSEHDRAGPVFNLVLQCQYHLELTVFREVGAMLRNPVKAVLGAVIITADGNPLPLGLLPAPPTPTTISAAPPRLPNALAFVGAWAPSMCQSAILVTKTKWPETRRVTLELQLELHDLPGRPVTIRHELHFLVHKKDGAKLRALRKYEWAKQEYLNMTPETRTAIRGMVFAVQTGAGLVL</sequence>
<accession>A0AAE0G7P5</accession>